<evidence type="ECO:0000256" key="1">
    <source>
        <dbReference type="ARBA" id="ARBA00023015"/>
    </source>
</evidence>
<dbReference type="InterPro" id="IPR036388">
    <property type="entry name" value="WH-like_DNA-bd_sf"/>
</dbReference>
<gene>
    <name evidence="6" type="ORF">U6N30_30925</name>
</gene>
<reference evidence="6 7" key="1">
    <citation type="submission" date="2023-12" db="EMBL/GenBank/DDBJ databases">
        <title>Blastococcus brunescens sp. nov., an actonobacterium isolated from sandstone collected in sahara desert.</title>
        <authorList>
            <person name="Gtari M."/>
            <person name="Ghodhbane F."/>
        </authorList>
    </citation>
    <scope>NUCLEOTIDE SEQUENCE [LARGE SCALE GENOMIC DNA]</scope>
    <source>
        <strain evidence="6 7">BMG 8361</strain>
    </source>
</reference>
<sequence length="135" mass="14478">MAALSDREREVLQLLGSGGSNAELATRLFVSEATVKTYVSRLLTKLDLGPRPGGDPRPRGRPAGRLTPAGRAPVQTVASAERRERISSTTLVASTQIRRSRKPPNPPMATSHVSSWLSKTPPRPSTSTTALAPER</sequence>
<accession>A0ABZ1AZG4</accession>
<dbReference type="InterPro" id="IPR016032">
    <property type="entry name" value="Sig_transdc_resp-reg_C-effctor"/>
</dbReference>
<dbReference type="CDD" id="cd06170">
    <property type="entry name" value="LuxR_C_like"/>
    <property type="match status" value="1"/>
</dbReference>
<evidence type="ECO:0000259" key="5">
    <source>
        <dbReference type="PROSITE" id="PS50043"/>
    </source>
</evidence>
<dbReference type="SMART" id="SM00421">
    <property type="entry name" value="HTH_LUXR"/>
    <property type="match status" value="1"/>
</dbReference>
<dbReference type="RefSeq" id="WP_324275290.1">
    <property type="nucleotide sequence ID" value="NZ_CP141261.1"/>
</dbReference>
<dbReference type="Pfam" id="PF00196">
    <property type="entry name" value="GerE"/>
    <property type="match status" value="1"/>
</dbReference>
<evidence type="ECO:0000313" key="7">
    <source>
        <dbReference type="Proteomes" id="UP001324287"/>
    </source>
</evidence>
<proteinExistence type="predicted"/>
<dbReference type="PROSITE" id="PS50043">
    <property type="entry name" value="HTH_LUXR_2"/>
    <property type="match status" value="1"/>
</dbReference>
<feature type="domain" description="HTH luxR-type" evidence="5">
    <location>
        <begin position="1"/>
        <end position="57"/>
    </location>
</feature>
<dbReference type="Gene3D" id="1.10.10.10">
    <property type="entry name" value="Winged helix-like DNA-binding domain superfamily/Winged helix DNA-binding domain"/>
    <property type="match status" value="1"/>
</dbReference>
<organism evidence="6 7">
    <name type="scientific">Blastococcus brunescens</name>
    <dbReference type="NCBI Taxonomy" id="1564165"/>
    <lineage>
        <taxon>Bacteria</taxon>
        <taxon>Bacillati</taxon>
        <taxon>Actinomycetota</taxon>
        <taxon>Actinomycetes</taxon>
        <taxon>Geodermatophilales</taxon>
        <taxon>Geodermatophilaceae</taxon>
        <taxon>Blastococcus</taxon>
    </lineage>
</organism>
<dbReference type="PANTHER" id="PTHR44688:SF16">
    <property type="entry name" value="DNA-BINDING TRANSCRIPTIONAL ACTIVATOR DEVR_DOSR"/>
    <property type="match status" value="1"/>
</dbReference>
<name>A0ABZ1AZG4_9ACTN</name>
<keyword evidence="2" id="KW-0238">DNA-binding</keyword>
<keyword evidence="3" id="KW-0804">Transcription</keyword>
<keyword evidence="7" id="KW-1185">Reference proteome</keyword>
<evidence type="ECO:0000256" key="3">
    <source>
        <dbReference type="ARBA" id="ARBA00023163"/>
    </source>
</evidence>
<dbReference type="EMBL" id="CP141261">
    <property type="protein sequence ID" value="WRL63960.1"/>
    <property type="molecule type" value="Genomic_DNA"/>
</dbReference>
<feature type="region of interest" description="Disordered" evidence="4">
    <location>
        <begin position="46"/>
        <end position="135"/>
    </location>
</feature>
<evidence type="ECO:0000256" key="2">
    <source>
        <dbReference type="ARBA" id="ARBA00023125"/>
    </source>
</evidence>
<dbReference type="PRINTS" id="PR00038">
    <property type="entry name" value="HTHLUXR"/>
</dbReference>
<feature type="compositionally biased region" description="Low complexity" evidence="4">
    <location>
        <begin position="61"/>
        <end position="73"/>
    </location>
</feature>
<feature type="compositionally biased region" description="Polar residues" evidence="4">
    <location>
        <begin position="87"/>
        <end position="97"/>
    </location>
</feature>
<dbReference type="SUPFAM" id="SSF46894">
    <property type="entry name" value="C-terminal effector domain of the bipartite response regulators"/>
    <property type="match status" value="1"/>
</dbReference>
<keyword evidence="1" id="KW-0805">Transcription regulation</keyword>
<dbReference type="PANTHER" id="PTHR44688">
    <property type="entry name" value="DNA-BINDING TRANSCRIPTIONAL ACTIVATOR DEVR_DOSR"/>
    <property type="match status" value="1"/>
</dbReference>
<evidence type="ECO:0000313" key="6">
    <source>
        <dbReference type="EMBL" id="WRL63960.1"/>
    </source>
</evidence>
<protein>
    <submittedName>
        <fullName evidence="6">LuxR C-terminal-related transcriptional regulator</fullName>
    </submittedName>
</protein>
<dbReference type="InterPro" id="IPR000792">
    <property type="entry name" value="Tscrpt_reg_LuxR_C"/>
</dbReference>
<evidence type="ECO:0000256" key="4">
    <source>
        <dbReference type="SAM" id="MobiDB-lite"/>
    </source>
</evidence>
<dbReference type="Proteomes" id="UP001324287">
    <property type="component" value="Chromosome"/>
</dbReference>